<proteinExistence type="inferred from homology"/>
<keyword evidence="4" id="KW-0509">mRNA transport</keyword>
<evidence type="ECO:0000313" key="13">
    <source>
        <dbReference type="EMBL" id="KZC04511.1"/>
    </source>
</evidence>
<reference evidence="13 14" key="1">
    <citation type="submission" date="2015-07" db="EMBL/GenBank/DDBJ databases">
        <title>The genome of Dufourea novaeangliae.</title>
        <authorList>
            <person name="Pan H."/>
            <person name="Kapheim K."/>
        </authorList>
    </citation>
    <scope>NUCLEOTIDE SEQUENCE [LARGE SCALE GENOMIC DNA]</scope>
    <source>
        <strain evidence="13">0120121106</strain>
        <tissue evidence="13">Whole body</tissue>
    </source>
</reference>
<dbReference type="GO" id="GO:0005543">
    <property type="term" value="F:phospholipid binding"/>
    <property type="evidence" value="ECO:0007669"/>
    <property type="project" value="TreeGrafter"/>
</dbReference>
<keyword evidence="14" id="KW-1185">Reference proteome</keyword>
<protein>
    <recommendedName>
        <fullName evidence="10">mRNA export factor GLE1</fullName>
    </recommendedName>
    <alternativeName>
        <fullName evidence="12">GLE1 RNA export mediator</fullName>
    </alternativeName>
    <alternativeName>
        <fullName evidence="11">Nucleoporin GLE1</fullName>
    </alternativeName>
</protein>
<dbReference type="Proteomes" id="UP000076502">
    <property type="component" value="Unassembled WGS sequence"/>
</dbReference>
<comment type="subcellular location">
    <subcellularLocation>
        <location evidence="1">Nucleus</location>
        <location evidence="1">Nuclear pore complex</location>
    </subcellularLocation>
</comment>
<dbReference type="InterPro" id="IPR038506">
    <property type="entry name" value="GLE1-like_sf"/>
</dbReference>
<evidence type="ECO:0000256" key="5">
    <source>
        <dbReference type="ARBA" id="ARBA00022927"/>
    </source>
</evidence>
<dbReference type="PANTHER" id="PTHR12960:SF0">
    <property type="entry name" value="MRNA EXPORT FACTOR GLE1"/>
    <property type="match status" value="1"/>
</dbReference>
<evidence type="ECO:0000256" key="2">
    <source>
        <dbReference type="ARBA" id="ARBA00011056"/>
    </source>
</evidence>
<evidence type="ECO:0000256" key="4">
    <source>
        <dbReference type="ARBA" id="ARBA00022816"/>
    </source>
</evidence>
<evidence type="ECO:0000256" key="9">
    <source>
        <dbReference type="ARBA" id="ARBA00024680"/>
    </source>
</evidence>
<dbReference type="GO" id="GO:0016973">
    <property type="term" value="P:poly(A)+ mRNA export from nucleus"/>
    <property type="evidence" value="ECO:0007669"/>
    <property type="project" value="InterPro"/>
</dbReference>
<comment type="similarity">
    <text evidence="2">Belongs to the GLE1 family.</text>
</comment>
<comment type="function">
    <text evidence="9">Required for the export of mRNAs containing poly(A) tails from the nucleus into the cytoplasm. May be involved in the terminal step of the mRNA transport through the nuclear pore complex (NPC).</text>
</comment>
<dbReference type="STRING" id="178035.A0A154NY52"/>
<keyword evidence="6" id="KW-0811">Translocation</keyword>
<dbReference type="OrthoDB" id="420884at2759"/>
<evidence type="ECO:0000256" key="6">
    <source>
        <dbReference type="ARBA" id="ARBA00023010"/>
    </source>
</evidence>
<dbReference type="AlphaFoldDB" id="A0A154NY52"/>
<evidence type="ECO:0000256" key="11">
    <source>
        <dbReference type="ARBA" id="ARBA00029983"/>
    </source>
</evidence>
<evidence type="ECO:0000256" key="10">
    <source>
        <dbReference type="ARBA" id="ARBA00026227"/>
    </source>
</evidence>
<keyword evidence="7" id="KW-0906">Nuclear pore complex</keyword>
<evidence type="ECO:0000256" key="1">
    <source>
        <dbReference type="ARBA" id="ARBA00004567"/>
    </source>
</evidence>
<dbReference type="GO" id="GO:0005737">
    <property type="term" value="C:cytoplasm"/>
    <property type="evidence" value="ECO:0007669"/>
    <property type="project" value="TreeGrafter"/>
</dbReference>
<evidence type="ECO:0000256" key="3">
    <source>
        <dbReference type="ARBA" id="ARBA00022448"/>
    </source>
</evidence>
<dbReference type="GO" id="GO:0015031">
    <property type="term" value="P:protein transport"/>
    <property type="evidence" value="ECO:0007669"/>
    <property type="project" value="UniProtKB-KW"/>
</dbReference>
<name>A0A154NY52_DUFNO</name>
<accession>A0A154NY52</accession>
<dbReference type="Pfam" id="PF07817">
    <property type="entry name" value="GLE1"/>
    <property type="match status" value="1"/>
</dbReference>
<organism evidence="13 14">
    <name type="scientific">Dufourea novaeangliae</name>
    <name type="common">Sweat bee</name>
    <dbReference type="NCBI Taxonomy" id="178035"/>
    <lineage>
        <taxon>Eukaryota</taxon>
        <taxon>Metazoa</taxon>
        <taxon>Ecdysozoa</taxon>
        <taxon>Arthropoda</taxon>
        <taxon>Hexapoda</taxon>
        <taxon>Insecta</taxon>
        <taxon>Pterygota</taxon>
        <taxon>Neoptera</taxon>
        <taxon>Endopterygota</taxon>
        <taxon>Hymenoptera</taxon>
        <taxon>Apocrita</taxon>
        <taxon>Aculeata</taxon>
        <taxon>Apoidea</taxon>
        <taxon>Anthophila</taxon>
        <taxon>Halictidae</taxon>
        <taxon>Rophitinae</taxon>
        <taxon>Dufourea</taxon>
    </lineage>
</organism>
<evidence type="ECO:0000256" key="8">
    <source>
        <dbReference type="ARBA" id="ARBA00023242"/>
    </source>
</evidence>
<evidence type="ECO:0000256" key="12">
    <source>
        <dbReference type="ARBA" id="ARBA00030897"/>
    </source>
</evidence>
<gene>
    <name evidence="13" type="ORF">WN55_00586</name>
</gene>
<keyword evidence="5" id="KW-0653">Protein transport</keyword>
<dbReference type="PANTHER" id="PTHR12960">
    <property type="entry name" value="GLE-1-RELATED"/>
    <property type="match status" value="1"/>
</dbReference>
<dbReference type="EMBL" id="KQ434782">
    <property type="protein sequence ID" value="KZC04511.1"/>
    <property type="molecule type" value="Genomic_DNA"/>
</dbReference>
<dbReference type="GO" id="GO:0000822">
    <property type="term" value="F:inositol hexakisphosphate binding"/>
    <property type="evidence" value="ECO:0007669"/>
    <property type="project" value="TreeGrafter"/>
</dbReference>
<dbReference type="InterPro" id="IPR012476">
    <property type="entry name" value="GLE1"/>
</dbReference>
<dbReference type="GO" id="GO:0031369">
    <property type="term" value="F:translation initiation factor binding"/>
    <property type="evidence" value="ECO:0007669"/>
    <property type="project" value="TreeGrafter"/>
</dbReference>
<keyword evidence="8" id="KW-0539">Nucleus</keyword>
<evidence type="ECO:0000313" key="14">
    <source>
        <dbReference type="Proteomes" id="UP000076502"/>
    </source>
</evidence>
<sequence length="693" mass="80208">MPHFVDTEDDIMKNINDITSDFTCLKMSALKKAYFTWPNLDGVTIGPDSTVTENESNKAENIENEQNSCNIKSPQKPIHLKNNKVSMQSGITFSVKKILLESEYQRKEEVRFRTFSFERRWQHMKENGKAIKEHMAMSQSHMAEERERKSKENYAYILAEERIAEQEEIWKRHERQREMEEYRKRMKEKEELTKLIMNLRNVFKMKYSDIIAVSDSCEDKISMAILISSYSIKLEQLYHQVEIMDEKIKIGDVTSADLSTIEKAVQQIDEMLCVFNVEIERINAMYRASLANKENSKQFQLQPEVLEIQKPNAIQTVCETIDSQQISTNNVQNNGNTYEDKEHQQNVQIIENMTSSNIPLVTLPVDPEKNHSTNIQNENHLYEYVDKESLQIYVNSKQFLENYMKSYDEFVQSASTKKFRFEYQKAINVPINAISGISKQHLCDKYERLHKLLMGQSSLNVHQHPQGVAFCKNILAKKIVNQGETLVSSKPKMAFPIAAVTIALWNDHSDFGDLLLSHFHNACPYTVPIFLPKMVGQSYEDYYKSMGYKYGEDGTVEKHDKFLKRMSGLMRLYASITITSQRKGINKSNPHGLQNAWRWLAAVLNIEPRREIVDLCATLLLDMLEVAGNALWTAYPNQFHKLLIFLSEEYYPRMQSVGSVGGGPLVRLEEFLKNSLAKGFIPQPDGQLPSNFW</sequence>
<dbReference type="Gene3D" id="1.25.40.510">
    <property type="entry name" value="GLE1-like"/>
    <property type="match status" value="1"/>
</dbReference>
<evidence type="ECO:0000256" key="7">
    <source>
        <dbReference type="ARBA" id="ARBA00023132"/>
    </source>
</evidence>
<dbReference type="CDD" id="cd22265">
    <property type="entry name" value="UDM1_RNF168"/>
    <property type="match status" value="1"/>
</dbReference>
<keyword evidence="3" id="KW-0813">Transport</keyword>
<dbReference type="GO" id="GO:0044614">
    <property type="term" value="C:nuclear pore cytoplasmic filaments"/>
    <property type="evidence" value="ECO:0007669"/>
    <property type="project" value="TreeGrafter"/>
</dbReference>